<dbReference type="InterPro" id="IPR003362">
    <property type="entry name" value="Bact_transf"/>
</dbReference>
<keyword evidence="6 7" id="KW-0472">Membrane</keyword>
<keyword evidence="10" id="KW-1185">Reference proteome</keyword>
<keyword evidence="3 9" id="KW-0808">Transferase</keyword>
<keyword evidence="4 7" id="KW-0812">Transmembrane</keyword>
<evidence type="ECO:0000256" key="5">
    <source>
        <dbReference type="ARBA" id="ARBA00022989"/>
    </source>
</evidence>
<dbReference type="SUPFAM" id="SSF51735">
    <property type="entry name" value="NAD(P)-binding Rossmann-fold domains"/>
    <property type="match status" value="1"/>
</dbReference>
<dbReference type="Proteomes" id="UP000630528">
    <property type="component" value="Unassembled WGS sequence"/>
</dbReference>
<protein>
    <submittedName>
        <fullName evidence="9">Undecaprenyl-phosphate glucose phosphotransferase</fullName>
        <ecNumber evidence="9">2.7.8.31</ecNumber>
    </submittedName>
</protein>
<dbReference type="PANTHER" id="PTHR30576:SF21">
    <property type="entry name" value="UDP-GLUCOSE:UNDECAPRENYL-PHOSPHATE GLUCOSE-1-PHOSPHATE TRANSFERASE"/>
    <property type="match status" value="1"/>
</dbReference>
<feature type="transmembrane region" description="Helical" evidence="7">
    <location>
        <begin position="58"/>
        <end position="74"/>
    </location>
</feature>
<dbReference type="GO" id="GO:0009242">
    <property type="term" value="P:colanic acid biosynthetic process"/>
    <property type="evidence" value="ECO:0007669"/>
    <property type="project" value="TreeGrafter"/>
</dbReference>
<accession>A0A934TTV3</accession>
<evidence type="ECO:0000313" key="9">
    <source>
        <dbReference type="EMBL" id="MBK6006682.1"/>
    </source>
</evidence>
<evidence type="ECO:0000256" key="7">
    <source>
        <dbReference type="SAM" id="Phobius"/>
    </source>
</evidence>
<keyword evidence="5 7" id="KW-1133">Transmembrane helix</keyword>
<dbReference type="GO" id="GO:0089702">
    <property type="term" value="F:undecaprenyl-phosphate glucose phosphotransferase activity"/>
    <property type="evidence" value="ECO:0007669"/>
    <property type="project" value="UniProtKB-EC"/>
</dbReference>
<feature type="transmembrane region" description="Helical" evidence="7">
    <location>
        <begin position="86"/>
        <end position="107"/>
    </location>
</feature>
<organism evidence="9 10">
    <name type="scientific">Ramlibacter ginsenosidimutans</name>
    <dbReference type="NCBI Taxonomy" id="502333"/>
    <lineage>
        <taxon>Bacteria</taxon>
        <taxon>Pseudomonadati</taxon>
        <taxon>Pseudomonadota</taxon>
        <taxon>Betaproteobacteria</taxon>
        <taxon>Burkholderiales</taxon>
        <taxon>Comamonadaceae</taxon>
        <taxon>Ramlibacter</taxon>
    </lineage>
</organism>
<dbReference type="EMBL" id="JAEPWM010000004">
    <property type="protein sequence ID" value="MBK6006682.1"/>
    <property type="molecule type" value="Genomic_DNA"/>
</dbReference>
<dbReference type="GO" id="GO:0016020">
    <property type="term" value="C:membrane"/>
    <property type="evidence" value="ECO:0007669"/>
    <property type="project" value="UniProtKB-SubCell"/>
</dbReference>
<dbReference type="InterPro" id="IPR017473">
    <property type="entry name" value="Undecaprenyl-P_gluc_Ptfrase"/>
</dbReference>
<comment type="caution">
    <text evidence="9">The sequence shown here is derived from an EMBL/GenBank/DDBJ whole genome shotgun (WGS) entry which is preliminary data.</text>
</comment>
<comment type="similarity">
    <text evidence="2">Belongs to the bacterial sugar transferase family.</text>
</comment>
<dbReference type="NCBIfam" id="TIGR03025">
    <property type="entry name" value="EPS_sugtrans"/>
    <property type="match status" value="1"/>
</dbReference>
<evidence type="ECO:0000259" key="8">
    <source>
        <dbReference type="Pfam" id="PF02397"/>
    </source>
</evidence>
<evidence type="ECO:0000256" key="6">
    <source>
        <dbReference type="ARBA" id="ARBA00023136"/>
    </source>
</evidence>
<gene>
    <name evidence="9" type="ORF">JJB11_11320</name>
</gene>
<evidence type="ECO:0000256" key="2">
    <source>
        <dbReference type="ARBA" id="ARBA00006464"/>
    </source>
</evidence>
<reference evidence="9" key="1">
    <citation type="journal article" date="2012" name="J. Microbiol. Biotechnol.">
        <title>Ramlibacter ginsenosidimutans sp. nov., with ginsenoside-converting activity.</title>
        <authorList>
            <person name="Wang L."/>
            <person name="An D.S."/>
            <person name="Kim S.G."/>
            <person name="Jin F.X."/>
            <person name="Kim S.C."/>
            <person name="Lee S.T."/>
            <person name="Im W.T."/>
        </authorList>
    </citation>
    <scope>NUCLEOTIDE SEQUENCE</scope>
    <source>
        <strain evidence="9">KACC 17527</strain>
    </source>
</reference>
<dbReference type="NCBIfam" id="TIGR03023">
    <property type="entry name" value="WcaJ_sugtrans"/>
    <property type="match status" value="1"/>
</dbReference>
<name>A0A934TTV3_9BURK</name>
<evidence type="ECO:0000256" key="1">
    <source>
        <dbReference type="ARBA" id="ARBA00004141"/>
    </source>
</evidence>
<feature type="transmembrane region" description="Helical" evidence="7">
    <location>
        <begin position="289"/>
        <end position="310"/>
    </location>
</feature>
<comment type="subcellular location">
    <subcellularLocation>
        <location evidence="1">Membrane</location>
        <topology evidence="1">Multi-pass membrane protein</topology>
    </subcellularLocation>
</comment>
<dbReference type="EC" id="2.7.8.31" evidence="9"/>
<dbReference type="InterPro" id="IPR017475">
    <property type="entry name" value="EPS_sugar_tfrase"/>
</dbReference>
<dbReference type="RefSeq" id="WP_201170641.1">
    <property type="nucleotide sequence ID" value="NZ_JAEPWM010000004.1"/>
</dbReference>
<dbReference type="AlphaFoldDB" id="A0A934TTV3"/>
<evidence type="ECO:0000256" key="4">
    <source>
        <dbReference type="ARBA" id="ARBA00022692"/>
    </source>
</evidence>
<dbReference type="PANTHER" id="PTHR30576">
    <property type="entry name" value="COLANIC BIOSYNTHESIS UDP-GLUCOSE LIPID CARRIER TRANSFERASE"/>
    <property type="match status" value="1"/>
</dbReference>
<sequence length="474" mass="52758">MPEVRAELLPSRIEQASHWMPAPSLDNRMLVALEMILEPLASVASLWFLIWWFDDDLGVGWVVASVLVFALGYPGRRQLQLSPRSVVIGTLVMWVWTAGLLLTMGFASGRMDNFDPVVVGHWLWFAPAVQLATHWALRGAAPKLARLQGQVQRAVIVGTNEQGWLLAQRLANAPDSAIELMGIFGAHPAPEGLAGRCPTLGKSSDVAAYVKEHRVDRVYLSVPMTASSRTTRLLDALKDTTASVYFVPDMFVTDMIQGRADKVCGLPVVSVCDTPFRGPAGVIKRISDLVLASLILLLISPVMIVIALAVKLSSPGPVIFRQRRYGLNGQEIIVYKFRSMTVTEDGPAIAQARKNDSRVTRVGAFLRRTSLDELPQFINVLQGRMSVVGPRPHAIAHNEMYRRLVKSYMVRHKVRPGITGWAQVNGFRGETESIEKMEARVHCDLDYLRNWSLRLDIYIILRTIRLVFRDGAAY</sequence>
<dbReference type="Pfam" id="PF02397">
    <property type="entry name" value="Bac_transf"/>
    <property type="match status" value="1"/>
</dbReference>
<evidence type="ECO:0000256" key="3">
    <source>
        <dbReference type="ARBA" id="ARBA00022679"/>
    </source>
</evidence>
<reference evidence="9" key="2">
    <citation type="submission" date="2021-01" db="EMBL/GenBank/DDBJ databases">
        <authorList>
            <person name="Kang M."/>
        </authorList>
    </citation>
    <scope>NUCLEOTIDE SEQUENCE</scope>
    <source>
        <strain evidence="9">KACC 17527</strain>
    </source>
</reference>
<dbReference type="Pfam" id="PF13727">
    <property type="entry name" value="CoA_binding_3"/>
    <property type="match status" value="1"/>
</dbReference>
<dbReference type="Gene3D" id="3.40.50.720">
    <property type="entry name" value="NAD(P)-binding Rossmann-like Domain"/>
    <property type="match status" value="1"/>
</dbReference>
<dbReference type="InterPro" id="IPR036291">
    <property type="entry name" value="NAD(P)-bd_dom_sf"/>
</dbReference>
<feature type="transmembrane region" description="Helical" evidence="7">
    <location>
        <begin position="30"/>
        <end position="52"/>
    </location>
</feature>
<feature type="domain" description="Bacterial sugar transferase" evidence="8">
    <location>
        <begin position="284"/>
        <end position="468"/>
    </location>
</feature>
<feature type="transmembrane region" description="Helical" evidence="7">
    <location>
        <begin position="119"/>
        <end position="137"/>
    </location>
</feature>
<evidence type="ECO:0000313" key="10">
    <source>
        <dbReference type="Proteomes" id="UP000630528"/>
    </source>
</evidence>
<proteinExistence type="inferred from homology"/>